<dbReference type="Proteomes" id="UP000001038">
    <property type="component" value="Chromosome 12"/>
</dbReference>
<reference evidence="1" key="3">
    <citation type="submission" date="2025-09" db="UniProtKB">
        <authorList>
            <consortium name="Ensembl"/>
        </authorList>
    </citation>
    <scope>IDENTIFICATION</scope>
    <source>
        <strain evidence="1">Hd-rR</strain>
    </source>
</reference>
<reference evidence="1" key="2">
    <citation type="submission" date="2025-08" db="UniProtKB">
        <authorList>
            <consortium name="Ensembl"/>
        </authorList>
    </citation>
    <scope>IDENTIFICATION</scope>
    <source>
        <strain evidence="1">Hd-rR</strain>
    </source>
</reference>
<sequence>MQCSIYQHENIIPAVEVGRWGCILPLALDSLLSMRGKMNSQAEIITGASGDWQD</sequence>
<protein>
    <submittedName>
        <fullName evidence="1">Uncharacterized protein</fullName>
    </submittedName>
</protein>
<evidence type="ECO:0000313" key="2">
    <source>
        <dbReference type="Proteomes" id="UP000001038"/>
    </source>
</evidence>
<dbReference type="Bgee" id="ENSORLG00000028770">
    <property type="expression patterns" value="Expressed in testis and 1 other cell type or tissue"/>
</dbReference>
<name>A0A3B3HHT3_ORYLA</name>
<dbReference type="AlphaFoldDB" id="A0A3B3HHT3"/>
<accession>A0A3B3HHT3</accession>
<evidence type="ECO:0000313" key="1">
    <source>
        <dbReference type="Ensembl" id="ENSORLP00000031298.1"/>
    </source>
</evidence>
<reference evidence="1 2" key="1">
    <citation type="journal article" date="2007" name="Nature">
        <title>The medaka draft genome and insights into vertebrate genome evolution.</title>
        <authorList>
            <person name="Kasahara M."/>
            <person name="Naruse K."/>
            <person name="Sasaki S."/>
            <person name="Nakatani Y."/>
            <person name="Qu W."/>
            <person name="Ahsan B."/>
            <person name="Yamada T."/>
            <person name="Nagayasu Y."/>
            <person name="Doi K."/>
            <person name="Kasai Y."/>
            <person name="Jindo T."/>
            <person name="Kobayashi D."/>
            <person name="Shimada A."/>
            <person name="Toyoda A."/>
            <person name="Kuroki Y."/>
            <person name="Fujiyama A."/>
            <person name="Sasaki T."/>
            <person name="Shimizu A."/>
            <person name="Asakawa S."/>
            <person name="Shimizu N."/>
            <person name="Hashimoto S."/>
            <person name="Yang J."/>
            <person name="Lee Y."/>
            <person name="Matsushima K."/>
            <person name="Sugano S."/>
            <person name="Sakaizumi M."/>
            <person name="Narita T."/>
            <person name="Ohishi K."/>
            <person name="Haga S."/>
            <person name="Ohta F."/>
            <person name="Nomoto H."/>
            <person name="Nogata K."/>
            <person name="Morishita T."/>
            <person name="Endo T."/>
            <person name="Shin-I T."/>
            <person name="Takeda H."/>
            <person name="Morishita S."/>
            <person name="Kohara Y."/>
        </authorList>
    </citation>
    <scope>NUCLEOTIDE SEQUENCE [LARGE SCALE GENOMIC DNA]</scope>
    <source>
        <strain evidence="1 2">Hd-rR</strain>
    </source>
</reference>
<keyword evidence="2" id="KW-1185">Reference proteome</keyword>
<dbReference type="InParanoid" id="A0A3B3HHT3"/>
<proteinExistence type="predicted"/>
<organism evidence="1 2">
    <name type="scientific">Oryzias latipes</name>
    <name type="common">Japanese rice fish</name>
    <name type="synonym">Japanese killifish</name>
    <dbReference type="NCBI Taxonomy" id="8090"/>
    <lineage>
        <taxon>Eukaryota</taxon>
        <taxon>Metazoa</taxon>
        <taxon>Chordata</taxon>
        <taxon>Craniata</taxon>
        <taxon>Vertebrata</taxon>
        <taxon>Euteleostomi</taxon>
        <taxon>Actinopterygii</taxon>
        <taxon>Neopterygii</taxon>
        <taxon>Teleostei</taxon>
        <taxon>Neoteleostei</taxon>
        <taxon>Acanthomorphata</taxon>
        <taxon>Ovalentaria</taxon>
        <taxon>Atherinomorphae</taxon>
        <taxon>Beloniformes</taxon>
        <taxon>Adrianichthyidae</taxon>
        <taxon>Oryziinae</taxon>
        <taxon>Oryzias</taxon>
    </lineage>
</organism>
<dbReference type="Ensembl" id="ENSORLT00000044907.1">
    <property type="protein sequence ID" value="ENSORLP00000031298.1"/>
    <property type="gene ID" value="ENSORLG00000028770.1"/>
</dbReference>